<reference evidence="1" key="1">
    <citation type="submission" date="2015-04" db="UniProtKB">
        <authorList>
            <consortium name="EnsemblPlants"/>
        </authorList>
    </citation>
    <scope>IDENTIFICATION</scope>
</reference>
<name>A0A0E0LV46_ORYPU</name>
<organism evidence="1">
    <name type="scientific">Oryza punctata</name>
    <name type="common">Red rice</name>
    <dbReference type="NCBI Taxonomy" id="4537"/>
    <lineage>
        <taxon>Eukaryota</taxon>
        <taxon>Viridiplantae</taxon>
        <taxon>Streptophyta</taxon>
        <taxon>Embryophyta</taxon>
        <taxon>Tracheophyta</taxon>
        <taxon>Spermatophyta</taxon>
        <taxon>Magnoliopsida</taxon>
        <taxon>Liliopsida</taxon>
        <taxon>Poales</taxon>
        <taxon>Poaceae</taxon>
        <taxon>BOP clade</taxon>
        <taxon>Oryzoideae</taxon>
        <taxon>Oryzeae</taxon>
        <taxon>Oryzinae</taxon>
        <taxon>Oryza</taxon>
    </lineage>
</organism>
<evidence type="ECO:0000313" key="2">
    <source>
        <dbReference type="Proteomes" id="UP000026962"/>
    </source>
</evidence>
<evidence type="ECO:0000313" key="1">
    <source>
        <dbReference type="EnsemblPlants" id="OPUNC08G13670.3"/>
    </source>
</evidence>
<dbReference type="Proteomes" id="UP000026962">
    <property type="component" value="Chromosome 8"/>
</dbReference>
<dbReference type="AlphaFoldDB" id="A0A0E0LV46"/>
<proteinExistence type="predicted"/>
<dbReference type="Gramene" id="OPUNC08G13670.3">
    <property type="protein sequence ID" value="OPUNC08G13670.3"/>
    <property type="gene ID" value="OPUNC08G13670"/>
</dbReference>
<accession>A0A0E0LV46</accession>
<dbReference type="EnsemblPlants" id="OPUNC08G13670.3">
    <property type="protein sequence ID" value="OPUNC08G13670.3"/>
    <property type="gene ID" value="OPUNC08G13670"/>
</dbReference>
<reference evidence="1" key="2">
    <citation type="submission" date="2018-05" db="EMBL/GenBank/DDBJ databases">
        <title>OpunRS2 (Oryza punctata Reference Sequence Version 2).</title>
        <authorList>
            <person name="Zhang J."/>
            <person name="Kudrna D."/>
            <person name="Lee S."/>
            <person name="Talag J."/>
            <person name="Welchert J."/>
            <person name="Wing R.A."/>
        </authorList>
    </citation>
    <scope>NUCLEOTIDE SEQUENCE [LARGE SCALE GENOMIC DNA]</scope>
</reference>
<sequence length="135" mass="14760">MGAPLDRRNSGRPAASGEAVSLHRFARRATRIALFDLVNHDGPGAAPPPLPSASRYTLSVAFGDEGLRHPDDLIEIQILVMKSTAWDGWMMIVPMILPQVMQLLPQAYCLCLLNHEIGATIRRDSPIARNLPGNL</sequence>
<keyword evidence="2" id="KW-1185">Reference proteome</keyword>
<protein>
    <submittedName>
        <fullName evidence="1">Uncharacterized protein</fullName>
    </submittedName>
</protein>